<dbReference type="GO" id="GO:0022857">
    <property type="term" value="F:transmembrane transporter activity"/>
    <property type="evidence" value="ECO:0007669"/>
    <property type="project" value="InterPro"/>
</dbReference>
<evidence type="ECO:0000256" key="4">
    <source>
        <dbReference type="ARBA" id="ARBA00022989"/>
    </source>
</evidence>
<dbReference type="EnsemblPlants" id="QL03p043600:mrna">
    <property type="protein sequence ID" value="QL03p043600:mrna"/>
    <property type="gene ID" value="QL03p043600"/>
</dbReference>
<evidence type="ECO:0000256" key="1">
    <source>
        <dbReference type="ARBA" id="ARBA00004141"/>
    </source>
</evidence>
<dbReference type="InterPro" id="IPR036259">
    <property type="entry name" value="MFS_trans_sf"/>
</dbReference>
<reference evidence="6 7" key="1">
    <citation type="journal article" date="2016" name="G3 (Bethesda)">
        <title>First Draft Assembly and Annotation of the Genome of a California Endemic Oak Quercus lobata Nee (Fagaceae).</title>
        <authorList>
            <person name="Sork V.L."/>
            <person name="Fitz-Gibbon S.T."/>
            <person name="Puiu D."/>
            <person name="Crepeau M."/>
            <person name="Gugger P.F."/>
            <person name="Sherman R."/>
            <person name="Stevens K."/>
            <person name="Langley C.H."/>
            <person name="Pellegrini M."/>
            <person name="Salzberg S.L."/>
        </authorList>
    </citation>
    <scope>NUCLEOTIDE SEQUENCE [LARGE SCALE GENOMIC DNA]</scope>
    <source>
        <strain evidence="6 7">cv. SW786</strain>
    </source>
</reference>
<dbReference type="InterPro" id="IPR016024">
    <property type="entry name" value="ARM-type_fold"/>
</dbReference>
<evidence type="ECO:0000256" key="2">
    <source>
        <dbReference type="ARBA" id="ARBA00005982"/>
    </source>
</evidence>
<dbReference type="InterPro" id="IPR011989">
    <property type="entry name" value="ARM-like"/>
</dbReference>
<keyword evidence="3" id="KW-0812">Transmembrane</keyword>
<comment type="subcellular location">
    <subcellularLocation>
        <location evidence="1">Membrane</location>
        <topology evidence="1">Multi-pass membrane protein</topology>
    </subcellularLocation>
</comment>
<dbReference type="GO" id="GO:0016020">
    <property type="term" value="C:membrane"/>
    <property type="evidence" value="ECO:0007669"/>
    <property type="project" value="UniProtKB-SubCell"/>
</dbReference>
<keyword evidence="7" id="KW-1185">Reference proteome</keyword>
<dbReference type="Gene3D" id="1.25.10.10">
    <property type="entry name" value="Leucine-rich Repeat Variant"/>
    <property type="match status" value="1"/>
</dbReference>
<keyword evidence="5" id="KW-0472">Membrane</keyword>
<dbReference type="AlphaFoldDB" id="A0A7N2L9I2"/>
<accession>A0A7N2L9I2</accession>
<dbReference type="InParanoid" id="A0A7N2L9I2"/>
<evidence type="ECO:0000313" key="6">
    <source>
        <dbReference type="EnsemblPlants" id="QL03p043600:mrna"/>
    </source>
</evidence>
<dbReference type="InterPro" id="IPR000109">
    <property type="entry name" value="POT_fam"/>
</dbReference>
<dbReference type="SUPFAM" id="SSF48371">
    <property type="entry name" value="ARM repeat"/>
    <property type="match status" value="1"/>
</dbReference>
<dbReference type="Proteomes" id="UP000594261">
    <property type="component" value="Chromosome 3"/>
</dbReference>
<evidence type="ECO:0000313" key="7">
    <source>
        <dbReference type="Proteomes" id="UP000594261"/>
    </source>
</evidence>
<dbReference type="Gene3D" id="1.20.1250.20">
    <property type="entry name" value="MFS general substrate transporter like domains"/>
    <property type="match status" value="1"/>
</dbReference>
<organism evidence="6 7">
    <name type="scientific">Quercus lobata</name>
    <name type="common">Valley oak</name>
    <dbReference type="NCBI Taxonomy" id="97700"/>
    <lineage>
        <taxon>Eukaryota</taxon>
        <taxon>Viridiplantae</taxon>
        <taxon>Streptophyta</taxon>
        <taxon>Embryophyta</taxon>
        <taxon>Tracheophyta</taxon>
        <taxon>Spermatophyta</taxon>
        <taxon>Magnoliopsida</taxon>
        <taxon>eudicotyledons</taxon>
        <taxon>Gunneridae</taxon>
        <taxon>Pentapetalae</taxon>
        <taxon>rosids</taxon>
        <taxon>fabids</taxon>
        <taxon>Fagales</taxon>
        <taxon>Fagaceae</taxon>
        <taxon>Quercus</taxon>
    </lineage>
</organism>
<keyword evidence="4" id="KW-1133">Transmembrane helix</keyword>
<evidence type="ECO:0000256" key="5">
    <source>
        <dbReference type="ARBA" id="ARBA00023136"/>
    </source>
</evidence>
<comment type="similarity">
    <text evidence="2">Belongs to the major facilitator superfamily. Proton-dependent oligopeptide transporter (POT/PTR) (TC 2.A.17) family.</text>
</comment>
<dbReference type="PANTHER" id="PTHR11654">
    <property type="entry name" value="OLIGOPEPTIDE TRANSPORTER-RELATED"/>
    <property type="match status" value="1"/>
</dbReference>
<reference evidence="6" key="2">
    <citation type="submission" date="2021-01" db="UniProtKB">
        <authorList>
            <consortium name="EnsemblPlants"/>
        </authorList>
    </citation>
    <scope>IDENTIFICATION</scope>
</reference>
<dbReference type="Pfam" id="PF00854">
    <property type="entry name" value="PTR2"/>
    <property type="match status" value="1"/>
</dbReference>
<evidence type="ECO:0000256" key="3">
    <source>
        <dbReference type="ARBA" id="ARBA00022692"/>
    </source>
</evidence>
<sequence length="269" mass="30097">MGTVCPSATPTQYMVFFFGLYLIALGTGGIKPCVSSFGADQFDDTNPKEREGLAKIKEVLDTVMNIYMKTMTEDDDKEVVAQACMSIADIIKEYGYVAIEQYVPRLVDATLVLLREESCCQQEESDGDIDDDDTKHDEELMDAVSDLLPAFARSMGSHFAPIFAKLFDPLMKFARAARPLQDRTMVVACLAEVAQDMGPPIAAYVDVNFITLKYLPAIYFWSLKCKKCLDKAAVVSDAEIKSEEFSNPWRLCTVTQVEELKILIRMFPI</sequence>
<proteinExistence type="inferred from homology"/>
<dbReference type="EMBL" id="LRBV02000003">
    <property type="status" value="NOT_ANNOTATED_CDS"/>
    <property type="molecule type" value="Genomic_DNA"/>
</dbReference>
<name>A0A7N2L9I2_QUELO</name>
<protein>
    <submittedName>
        <fullName evidence="6">Uncharacterized protein</fullName>
    </submittedName>
</protein>
<dbReference type="Gramene" id="QL03p043600:mrna">
    <property type="protein sequence ID" value="QL03p043600:mrna"/>
    <property type="gene ID" value="QL03p043600"/>
</dbReference>